<dbReference type="Proteomes" id="UP000185934">
    <property type="component" value="Chromosome"/>
</dbReference>
<evidence type="ECO:0000259" key="6">
    <source>
        <dbReference type="PROSITE" id="PS51736"/>
    </source>
</evidence>
<keyword evidence="3" id="KW-0233">DNA recombination</keyword>
<dbReference type="Pfam" id="PF13408">
    <property type="entry name" value="Zn_ribbon_recom"/>
    <property type="match status" value="1"/>
</dbReference>
<dbReference type="PROSITE" id="PS51737">
    <property type="entry name" value="RECOMBINASE_DNA_BIND"/>
    <property type="match status" value="1"/>
</dbReference>
<dbReference type="Gene3D" id="3.90.1750.20">
    <property type="entry name" value="Putative Large Serine Recombinase, Chain B, Domain 2"/>
    <property type="match status" value="1"/>
</dbReference>
<dbReference type="PANTHER" id="PTHR30461">
    <property type="entry name" value="DNA-INVERTASE FROM LAMBDOID PROPHAGE"/>
    <property type="match status" value="1"/>
</dbReference>
<dbReference type="Pfam" id="PF07508">
    <property type="entry name" value="Recombinase"/>
    <property type="match status" value="1"/>
</dbReference>
<evidence type="ECO:0000313" key="9">
    <source>
        <dbReference type="Proteomes" id="UP000185934"/>
    </source>
</evidence>
<dbReference type="GO" id="GO:0015074">
    <property type="term" value="P:DNA integration"/>
    <property type="evidence" value="ECO:0007669"/>
    <property type="project" value="UniProtKB-KW"/>
</dbReference>
<dbReference type="InterPro" id="IPR006118">
    <property type="entry name" value="Recombinase_CS"/>
</dbReference>
<dbReference type="EMBL" id="CP018258">
    <property type="protein sequence ID" value="APV45087.1"/>
    <property type="molecule type" value="Genomic_DNA"/>
</dbReference>
<dbReference type="InterPro" id="IPR038109">
    <property type="entry name" value="DNA_bind_recomb_sf"/>
</dbReference>
<evidence type="ECO:0000256" key="5">
    <source>
        <dbReference type="PROSITE-ProRule" id="PRU10137"/>
    </source>
</evidence>
<gene>
    <name evidence="8" type="ORF">Dform_01768</name>
</gene>
<proteinExistence type="predicted"/>
<dbReference type="Gene3D" id="3.40.50.1390">
    <property type="entry name" value="Resolvase, N-terminal catalytic domain"/>
    <property type="match status" value="1"/>
</dbReference>
<dbReference type="Pfam" id="PF00239">
    <property type="entry name" value="Resolvase"/>
    <property type="match status" value="1"/>
</dbReference>
<evidence type="ECO:0000259" key="7">
    <source>
        <dbReference type="PROSITE" id="PS51737"/>
    </source>
</evidence>
<dbReference type="CDD" id="cd00338">
    <property type="entry name" value="Ser_Recombinase"/>
    <property type="match status" value="1"/>
</dbReference>
<dbReference type="AlphaFoldDB" id="A0A1P8F9E7"/>
<dbReference type="STRING" id="1839801.Dform_01768"/>
<dbReference type="KEGG" id="dfo:Dform_01768"/>
<keyword evidence="9" id="KW-1185">Reference proteome</keyword>
<protein>
    <submittedName>
        <fullName evidence="8">Site-specific DNA recombinase</fullName>
    </submittedName>
</protein>
<dbReference type="OrthoDB" id="1094757at2"/>
<dbReference type="SUPFAM" id="SSF53041">
    <property type="entry name" value="Resolvase-like"/>
    <property type="match status" value="1"/>
</dbReference>
<dbReference type="PROSITE" id="PS00397">
    <property type="entry name" value="RECOMBINASES_1"/>
    <property type="match status" value="1"/>
</dbReference>
<feature type="domain" description="Recombinase" evidence="7">
    <location>
        <begin position="157"/>
        <end position="272"/>
    </location>
</feature>
<dbReference type="PROSITE" id="PS51736">
    <property type="entry name" value="RECOMBINASES_3"/>
    <property type="match status" value="1"/>
</dbReference>
<sequence length="516" mass="57928">MKAALYCRVSSEAQDTVLSLSAQLRALREFAGKNGYEVAREFIDEAESGRSTDRPAFKEMISVSRLKPPPFDTILVWKLNRFARNRGDSVTYKMLLKKQGISVVSISEPVDDSPTGHLLEGIIESVDEFYSLNMGQDIRRGQAENARRGFYNGSKPPYGYQIVKVKDGEKLRNKIEPLPEDSVPVRVVKLQFEMSLSDKGCKAIATKLNTQGFRTLKGERWGRTTVYKVLANEAYAGVSGWGSVRLENAWPAIISRDEFNLVKQKLGNKSPLAAHPRTVTSQYLLSSLLFCACGHSMSGHSAKSSSYAYYQCQRNFKQGKEACCSRSLPKDKLERIISENLKSTILTDDNLEKLVMYTNEDIRSSHRIIHDRLECVDAELREAGARLLKLYEAIETGIVTLHDLAPRIRELRNKQEELSKVRVQLDADAVVEKQEQVNLQKVKSYAGDLRVLLDEGDVLSRKAFIKTFVKGITIEGNEAKVEYRLPLPGGETETVLPIDTFGGLTFQLDAKSSLFK</sequence>
<dbReference type="GO" id="GO:0000150">
    <property type="term" value="F:DNA strand exchange activity"/>
    <property type="evidence" value="ECO:0007669"/>
    <property type="project" value="InterPro"/>
</dbReference>
<keyword evidence="2" id="KW-0238">DNA-binding</keyword>
<accession>A0A1P8F9E7</accession>
<evidence type="ECO:0000256" key="3">
    <source>
        <dbReference type="ARBA" id="ARBA00023172"/>
    </source>
</evidence>
<organism evidence="8 9">
    <name type="scientific">Dehalogenimonas formicexedens</name>
    <dbReference type="NCBI Taxonomy" id="1839801"/>
    <lineage>
        <taxon>Bacteria</taxon>
        <taxon>Bacillati</taxon>
        <taxon>Chloroflexota</taxon>
        <taxon>Dehalococcoidia</taxon>
        <taxon>Dehalococcoidales</taxon>
        <taxon>Dehalococcoidaceae</taxon>
        <taxon>Dehalogenimonas</taxon>
    </lineage>
</organism>
<feature type="domain" description="Resolvase/invertase-type recombinase catalytic" evidence="6">
    <location>
        <begin position="2"/>
        <end position="149"/>
    </location>
</feature>
<dbReference type="InterPro" id="IPR011109">
    <property type="entry name" value="DNA_bind_recombinase_dom"/>
</dbReference>
<name>A0A1P8F9E7_9CHLR</name>
<dbReference type="RefSeq" id="WP_076004670.1">
    <property type="nucleotide sequence ID" value="NZ_CP018258.1"/>
</dbReference>
<dbReference type="PANTHER" id="PTHR30461:SF23">
    <property type="entry name" value="DNA RECOMBINASE-RELATED"/>
    <property type="match status" value="1"/>
</dbReference>
<reference evidence="9" key="1">
    <citation type="submission" date="2016-11" db="EMBL/GenBank/DDBJ databases">
        <title>Dehalogenimonas formicexedens sp. nov., a chlorinated alkane respiring bacterium isolated from contaminated groundwater.</title>
        <authorList>
            <person name="Key T.A."/>
            <person name="Bowman K.S."/>
            <person name="Lee I."/>
            <person name="Chun J."/>
            <person name="Albuquerque L."/>
            <person name="da Costa M.S."/>
            <person name="Rainey F.A."/>
            <person name="Moe W.M."/>
        </authorList>
    </citation>
    <scope>NUCLEOTIDE SEQUENCE [LARGE SCALE GENOMIC DNA]</scope>
    <source>
        <strain evidence="9">NSZ-14</strain>
    </source>
</reference>
<dbReference type="InterPro" id="IPR050639">
    <property type="entry name" value="SSR_resolvase"/>
</dbReference>
<keyword evidence="1" id="KW-0229">DNA integration</keyword>
<dbReference type="InterPro" id="IPR006119">
    <property type="entry name" value="Resolv_N"/>
</dbReference>
<dbReference type="GO" id="GO:0003677">
    <property type="term" value="F:DNA binding"/>
    <property type="evidence" value="ECO:0007669"/>
    <property type="project" value="UniProtKB-KW"/>
</dbReference>
<dbReference type="SMART" id="SM00857">
    <property type="entry name" value="Resolvase"/>
    <property type="match status" value="1"/>
</dbReference>
<evidence type="ECO:0000256" key="1">
    <source>
        <dbReference type="ARBA" id="ARBA00022908"/>
    </source>
</evidence>
<evidence type="ECO:0000313" key="8">
    <source>
        <dbReference type="EMBL" id="APV45087.1"/>
    </source>
</evidence>
<dbReference type="InterPro" id="IPR036162">
    <property type="entry name" value="Resolvase-like_N_sf"/>
</dbReference>
<evidence type="ECO:0000256" key="4">
    <source>
        <dbReference type="PIRSR" id="PIRSR606118-50"/>
    </source>
</evidence>
<evidence type="ECO:0000256" key="2">
    <source>
        <dbReference type="ARBA" id="ARBA00023125"/>
    </source>
</evidence>
<dbReference type="InterPro" id="IPR025827">
    <property type="entry name" value="Zn_ribbon_recom_dom"/>
</dbReference>
<feature type="active site" description="O-(5'-phospho-DNA)-serine intermediate" evidence="4 5">
    <location>
        <position position="10"/>
    </location>
</feature>